<reference evidence="1 2" key="1">
    <citation type="submission" date="2019-09" db="EMBL/GenBank/DDBJ databases">
        <title>Draft genome of the ectomycorrhizal ascomycete Sphaerosporella brunnea.</title>
        <authorList>
            <consortium name="DOE Joint Genome Institute"/>
            <person name="Benucci G.M."/>
            <person name="Marozzi G."/>
            <person name="Antonielli L."/>
            <person name="Sanchez S."/>
            <person name="Marco P."/>
            <person name="Wang X."/>
            <person name="Falini L.B."/>
            <person name="Barry K."/>
            <person name="Haridas S."/>
            <person name="Lipzen A."/>
            <person name="Labutti K."/>
            <person name="Grigoriev I.V."/>
            <person name="Murat C."/>
            <person name="Martin F."/>
            <person name="Albertini E."/>
            <person name="Donnini D."/>
            <person name="Bonito G."/>
        </authorList>
    </citation>
    <scope>NUCLEOTIDE SEQUENCE [LARGE SCALE GENOMIC DNA]</scope>
    <source>
        <strain evidence="1 2">Sb_GMNB300</strain>
    </source>
</reference>
<dbReference type="EMBL" id="VXIS01000152">
    <property type="protein sequence ID" value="KAA8900563.1"/>
    <property type="molecule type" value="Genomic_DNA"/>
</dbReference>
<evidence type="ECO:0000313" key="1">
    <source>
        <dbReference type="EMBL" id="KAA8900563.1"/>
    </source>
</evidence>
<protein>
    <submittedName>
        <fullName evidence="1">Uncharacterized protein</fullName>
    </submittedName>
</protein>
<accession>A0A5J5ERL6</accession>
<keyword evidence="2" id="KW-1185">Reference proteome</keyword>
<name>A0A5J5ERL6_9PEZI</name>
<dbReference type="InParanoid" id="A0A5J5ERL6"/>
<proteinExistence type="predicted"/>
<evidence type="ECO:0000313" key="2">
    <source>
        <dbReference type="Proteomes" id="UP000326924"/>
    </source>
</evidence>
<dbReference type="AlphaFoldDB" id="A0A5J5ERL6"/>
<sequence length="122" mass="13506">MTARAFMTAATVAVSLCGVKEDTKILKKGYNTVDLRNGLSPMPAYETKIMGCRRLARASRNTRGMGTHLEIPYSGVCIEDLLIPWGQQKRQKSSIKNLCHAIMTLLRAFLTSRSMQSWSAPG</sequence>
<comment type="caution">
    <text evidence="1">The sequence shown here is derived from an EMBL/GenBank/DDBJ whole genome shotgun (WGS) entry which is preliminary data.</text>
</comment>
<organism evidence="1 2">
    <name type="scientific">Sphaerosporella brunnea</name>
    <dbReference type="NCBI Taxonomy" id="1250544"/>
    <lineage>
        <taxon>Eukaryota</taxon>
        <taxon>Fungi</taxon>
        <taxon>Dikarya</taxon>
        <taxon>Ascomycota</taxon>
        <taxon>Pezizomycotina</taxon>
        <taxon>Pezizomycetes</taxon>
        <taxon>Pezizales</taxon>
        <taxon>Pyronemataceae</taxon>
        <taxon>Sphaerosporella</taxon>
    </lineage>
</organism>
<dbReference type="Proteomes" id="UP000326924">
    <property type="component" value="Unassembled WGS sequence"/>
</dbReference>
<gene>
    <name evidence="1" type="ORF">FN846DRAFT_139994</name>
</gene>